<dbReference type="InterPro" id="IPR050792">
    <property type="entry name" value="ADP-ribosylglycohydrolase"/>
</dbReference>
<evidence type="ECO:0000313" key="15">
    <source>
        <dbReference type="Proteomes" id="UP001470230"/>
    </source>
</evidence>
<dbReference type="InterPro" id="IPR036705">
    <property type="entry name" value="Ribosyl_crysJ1_sf"/>
</dbReference>
<proteinExistence type="inferred from homology"/>
<feature type="compositionally biased region" description="Polar residues" evidence="13">
    <location>
        <begin position="409"/>
        <end position="514"/>
    </location>
</feature>
<sequence>MNYENYCHICKNKSEHTLCKNCYVPLFVPIEKHLSFAFLEKSPKEVDNESLKDSIVLDYFNSSLVTAEITDFSQLRQLRLSHCKSLTNIELTNLPNLISLDAFYCRNVTKAKFSNVPNLVALDLSFCTRLKEIQGNFTKVEYFSISHTKISEIPDLPSVKFVDISSTNITDLSPLYKCQNLQRLVSIDDNRINNVKICKFAEIPTFSSLIFKCRTLDFEGCPPSHSLKNIFVSGKLLNSENVDLSEINVYMFAAGNINYTYEIKQTSLNFENPICSGDWFESYRLIYGPYPAPPNDCRQTLSEEELESIEGIYRLPSNIDADVAAYHIMGAIFGTAVGDCLGIYCEGREPIHINAFIDQPPEMTWTHPVTTERGSYFHRGSFTDDTALMLMFIRSVVSTALKNAAKKSMPNQSNGDVNNTNKSNGDVNNINKSNGDVNNINKSNGDVNNINQSNGDVNNINKSNGDVNNINKSNGDVNNINKSNGDVNNINQSNGDVNNINQSNGDVNNANQSNSDVSYFFDPADSGKKIQHWIDKGIDEHLDPKGIGRGYYTENVVHADDYEKDPIKVSKEMWIAYGKDKTGNGGVMRTGACGCFLFWDEKKVIEIAKQFCQTTHYDPRCVFSSVLISLIISRLIQWRCGLIESFELDKTIEEVKEMFLAREKEEEEEEEEEESIERISYFKDIDQFLYAQSLDELELGDDELNTLKTMGCAIWVLRKNFTYEKGIEEVVRAGYDADTNAACAGAVLGAKWGFGGIPLHILDYLWYGGILYRDTVPFLKTMGMKFDPPSYEEIQKFQY</sequence>
<evidence type="ECO:0000256" key="2">
    <source>
        <dbReference type="ARBA" id="ARBA00012255"/>
    </source>
</evidence>
<evidence type="ECO:0000256" key="13">
    <source>
        <dbReference type="SAM" id="MobiDB-lite"/>
    </source>
</evidence>
<feature type="region of interest" description="Disordered" evidence="13">
    <location>
        <begin position="407"/>
        <end position="514"/>
    </location>
</feature>
<dbReference type="InterPro" id="IPR005502">
    <property type="entry name" value="Ribosyl_crysJ1"/>
</dbReference>
<evidence type="ECO:0000313" key="14">
    <source>
        <dbReference type="EMBL" id="KAK8900589.1"/>
    </source>
</evidence>
<protein>
    <recommendedName>
        <fullName evidence="4">ADP-ribosylhydrolase ARH3</fullName>
        <ecNumber evidence="2">3.2.1.143</ecNumber>
    </recommendedName>
    <alternativeName>
        <fullName evidence="5">ADP-ribose glycohydrolase ARH3</fullName>
    </alternativeName>
    <alternativeName>
        <fullName evidence="6">ADP-ribosylhydrolase 3</fullName>
    </alternativeName>
    <alternativeName>
        <fullName evidence="9">O-acetyl-ADP-ribose deacetylase ARH3</fullName>
    </alternativeName>
    <alternativeName>
        <fullName evidence="10">Poly(ADP-ribose) glycohydrolase ARH3</fullName>
    </alternativeName>
    <alternativeName>
        <fullName evidence="8">[Protein ADP-ribosylarginine] hydrolase-like protein 2</fullName>
    </alternativeName>
    <alternativeName>
        <fullName evidence="7">[Protein ADP-ribosylserine] hydrolase</fullName>
    </alternativeName>
</protein>
<reference evidence="14 15" key="1">
    <citation type="submission" date="2024-04" db="EMBL/GenBank/DDBJ databases">
        <title>Tritrichomonas musculus Genome.</title>
        <authorList>
            <person name="Alves-Ferreira E."/>
            <person name="Grigg M."/>
            <person name="Lorenzi H."/>
            <person name="Galac M."/>
        </authorList>
    </citation>
    <scope>NUCLEOTIDE SEQUENCE [LARGE SCALE GENOMIC DNA]</scope>
    <source>
        <strain evidence="14 15">EAF2021</strain>
    </source>
</reference>
<evidence type="ECO:0000256" key="1">
    <source>
        <dbReference type="ARBA" id="ARBA00010702"/>
    </source>
</evidence>
<evidence type="ECO:0000256" key="6">
    <source>
        <dbReference type="ARBA" id="ARBA00042471"/>
    </source>
</evidence>
<dbReference type="PANTHER" id="PTHR16222">
    <property type="entry name" value="ADP-RIBOSYLGLYCOHYDROLASE"/>
    <property type="match status" value="1"/>
</dbReference>
<accession>A0ABR2LBA0</accession>
<evidence type="ECO:0000256" key="9">
    <source>
        <dbReference type="ARBA" id="ARBA00043187"/>
    </source>
</evidence>
<keyword evidence="3" id="KW-0378">Hydrolase</keyword>
<dbReference type="Pfam" id="PF03747">
    <property type="entry name" value="ADP_ribosyl_GH"/>
    <property type="match status" value="2"/>
</dbReference>
<keyword evidence="15" id="KW-1185">Reference proteome</keyword>
<feature type="coiled-coil region" evidence="12">
    <location>
        <begin position="648"/>
        <end position="675"/>
    </location>
</feature>
<evidence type="ECO:0000256" key="5">
    <source>
        <dbReference type="ARBA" id="ARBA00042398"/>
    </source>
</evidence>
<dbReference type="PANTHER" id="PTHR16222:SF24">
    <property type="entry name" value="ADP-RIBOSYLHYDROLASE ARH3"/>
    <property type="match status" value="1"/>
</dbReference>
<dbReference type="SUPFAM" id="SSF52047">
    <property type="entry name" value="RNI-like"/>
    <property type="match status" value="1"/>
</dbReference>
<dbReference type="InterPro" id="IPR032675">
    <property type="entry name" value="LRR_dom_sf"/>
</dbReference>
<evidence type="ECO:0000256" key="10">
    <source>
        <dbReference type="ARBA" id="ARBA00043193"/>
    </source>
</evidence>
<comment type="catalytic activity">
    <reaction evidence="11">
        <text>alpha-NAD(+) + H2O = ADP-D-ribose + nicotinamide + H(+)</text>
        <dbReference type="Rhea" id="RHEA:68792"/>
        <dbReference type="ChEBI" id="CHEBI:15377"/>
        <dbReference type="ChEBI" id="CHEBI:15378"/>
        <dbReference type="ChEBI" id="CHEBI:17154"/>
        <dbReference type="ChEBI" id="CHEBI:57967"/>
        <dbReference type="ChEBI" id="CHEBI:77017"/>
    </reaction>
</comment>
<name>A0ABR2LBA0_9EUKA</name>
<keyword evidence="12" id="KW-0175">Coiled coil</keyword>
<dbReference type="Gene3D" id="3.80.10.10">
    <property type="entry name" value="Ribonuclease Inhibitor"/>
    <property type="match status" value="1"/>
</dbReference>
<dbReference type="Gene3D" id="1.10.4080.10">
    <property type="entry name" value="ADP-ribosylation/Crystallin J1"/>
    <property type="match status" value="2"/>
</dbReference>
<gene>
    <name evidence="14" type="ORF">M9Y10_002918</name>
</gene>
<comment type="caution">
    <text evidence="14">The sequence shown here is derived from an EMBL/GenBank/DDBJ whole genome shotgun (WGS) entry which is preliminary data.</text>
</comment>
<evidence type="ECO:0000256" key="8">
    <source>
        <dbReference type="ARBA" id="ARBA00042850"/>
    </source>
</evidence>
<dbReference type="Proteomes" id="UP001470230">
    <property type="component" value="Unassembled WGS sequence"/>
</dbReference>
<organism evidence="14 15">
    <name type="scientific">Tritrichomonas musculus</name>
    <dbReference type="NCBI Taxonomy" id="1915356"/>
    <lineage>
        <taxon>Eukaryota</taxon>
        <taxon>Metamonada</taxon>
        <taxon>Parabasalia</taxon>
        <taxon>Tritrichomonadida</taxon>
        <taxon>Tritrichomonadidae</taxon>
        <taxon>Tritrichomonas</taxon>
    </lineage>
</organism>
<evidence type="ECO:0000256" key="4">
    <source>
        <dbReference type="ARBA" id="ARBA00041057"/>
    </source>
</evidence>
<dbReference type="SUPFAM" id="SSF101478">
    <property type="entry name" value="ADP-ribosylglycohydrolase"/>
    <property type="match status" value="1"/>
</dbReference>
<evidence type="ECO:0000256" key="11">
    <source>
        <dbReference type="ARBA" id="ARBA00049015"/>
    </source>
</evidence>
<evidence type="ECO:0000256" key="7">
    <source>
        <dbReference type="ARBA" id="ARBA00042722"/>
    </source>
</evidence>
<comment type="similarity">
    <text evidence="1">Belongs to the ADP-ribosylglycohydrolase family.</text>
</comment>
<evidence type="ECO:0000256" key="3">
    <source>
        <dbReference type="ARBA" id="ARBA00022801"/>
    </source>
</evidence>
<dbReference type="EMBL" id="JAPFFF010000001">
    <property type="protein sequence ID" value="KAK8900589.1"/>
    <property type="molecule type" value="Genomic_DNA"/>
</dbReference>
<dbReference type="EC" id="3.2.1.143" evidence="2"/>
<evidence type="ECO:0000256" key="12">
    <source>
        <dbReference type="SAM" id="Coils"/>
    </source>
</evidence>